<accession>A0A5A5TG74</accession>
<dbReference type="AlphaFoldDB" id="A0A5A5TG74"/>
<dbReference type="EMBL" id="BIXY01000057">
    <property type="protein sequence ID" value="GCF10009.1"/>
    <property type="molecule type" value="Genomic_DNA"/>
</dbReference>
<comment type="caution">
    <text evidence="1">The sequence shown here is derived from an EMBL/GenBank/DDBJ whole genome shotgun (WGS) entry which is preliminary data.</text>
</comment>
<dbReference type="SUPFAM" id="SSF53474">
    <property type="entry name" value="alpha/beta-Hydrolases"/>
    <property type="match status" value="1"/>
</dbReference>
<name>A0A5A5TG74_9CHLR</name>
<gene>
    <name evidence="1" type="ORF">KDI_35730</name>
</gene>
<keyword evidence="2" id="KW-1185">Reference proteome</keyword>
<dbReference type="Proteomes" id="UP000322530">
    <property type="component" value="Unassembled WGS sequence"/>
</dbReference>
<dbReference type="Gene3D" id="3.40.50.1820">
    <property type="entry name" value="alpha/beta hydrolase"/>
    <property type="match status" value="1"/>
</dbReference>
<evidence type="ECO:0000313" key="2">
    <source>
        <dbReference type="Proteomes" id="UP000322530"/>
    </source>
</evidence>
<reference evidence="1 2" key="1">
    <citation type="submission" date="2019-01" db="EMBL/GenBank/DDBJ databases">
        <title>Draft genome sequence of Dictyobacter sp. Uno17.</title>
        <authorList>
            <person name="Wang C.M."/>
            <person name="Zheng Y."/>
            <person name="Sakai Y."/>
            <person name="Abe K."/>
            <person name="Yokota A."/>
            <person name="Yabe S."/>
        </authorList>
    </citation>
    <scope>NUCLEOTIDE SEQUENCE [LARGE SCALE GENOMIC DNA]</scope>
    <source>
        <strain evidence="1 2">Uno17</strain>
    </source>
</reference>
<sequence length="89" mass="10304">MMLQLYRGINARDFKGWEERLLDLMAQVPTTVLWGDKSPFITPERAERFGKAQVEHFADYSHWLPVEAPDLVAQRLDAFLQGQQGQSQQ</sequence>
<proteinExistence type="predicted"/>
<dbReference type="RefSeq" id="WP_149402915.1">
    <property type="nucleotide sequence ID" value="NZ_BIXY01000057.1"/>
</dbReference>
<organism evidence="1 2">
    <name type="scientific">Dictyobacter arantiisoli</name>
    <dbReference type="NCBI Taxonomy" id="2014874"/>
    <lineage>
        <taxon>Bacteria</taxon>
        <taxon>Bacillati</taxon>
        <taxon>Chloroflexota</taxon>
        <taxon>Ktedonobacteria</taxon>
        <taxon>Ktedonobacterales</taxon>
        <taxon>Dictyobacteraceae</taxon>
        <taxon>Dictyobacter</taxon>
    </lineage>
</organism>
<dbReference type="InterPro" id="IPR029058">
    <property type="entry name" value="AB_hydrolase_fold"/>
</dbReference>
<evidence type="ECO:0008006" key="3">
    <source>
        <dbReference type="Google" id="ProtNLM"/>
    </source>
</evidence>
<dbReference type="OrthoDB" id="9797695at2"/>
<evidence type="ECO:0000313" key="1">
    <source>
        <dbReference type="EMBL" id="GCF10009.1"/>
    </source>
</evidence>
<protein>
    <recommendedName>
        <fullName evidence="3">AB hydrolase-1 domain-containing protein</fullName>
    </recommendedName>
</protein>